<dbReference type="SUPFAM" id="SSF47923">
    <property type="entry name" value="Ypt/Rab-GAP domain of gyp1p"/>
    <property type="match status" value="2"/>
</dbReference>
<sequence>MEGGEEEQQQKRDDSRFNQTLENNVQGFLKGRSVPGEAFLTRSPDPPISPTSYHRSFSENDVGSNDHLENPLEEEVEDHSSSQKHDNTYAGKLRSSSSGEMMVKQVIGVRSSDYGRVMKFNKVLSDTTVILENLRELAWNGVPHYMRPDVWRLLLGYAPPNSDRREAVLRRKRLEYLESVGQFYDLPDSERSDDEINMLRQIALDCPRTVPDVSFFQQAQVQKSLERILYTWAIRHPASGYVQGINDLVTPFLVIFLSEYLQGGVESWSMSELSSEKISDVEADCYWCLTKLLDGMQDHYTFAQPGIQRLVFKLKELVRRIDEPVARHMEEQGVEFLQFAFRWYNCLLIREIPYSIINRLWDTYLAEGDALPDFLVYIYASFLLTWSEELKKLDFQEMVMFLQHLPTHTWTDQELEMVLSRAFMWHKRKLGKSSKEKRLMMDVMMMSHHFIRPKPRYGYLVHGFLLFIIWLSSFQDVASQYKVNDHSNKTTTFELANPPGTGVSGPIQVSPSVIPKYESPPLPWTPPMYPTFPDTYQPKLTGKCPTDFQAISAVIDTAASDCSQPFAALVGNVICCPQFVSLLHIFQGQHNLKKSEKLVVPDSVAADCFSDLVSILVSKRANMTIPELCSVTSSNLTGGSCPVQDVAGFEKAVNGSRLVDACRTVDPLKECCRPVCQGAIMEAALAISSGGSNNNVNALNDCKNVVFSYVSRKLPADKANAAFRILSSCKVNKACPLEFKEPTEVVKACRNAAAPSPSCCSSLNAYISGIRNQMLITNKQAIVCATVIGSMLRKGGVMTDIYKLCDVDLKDFSVQAYGMQQGCLLRSYPADLIFDNTTGYSFTCDLTDNIAAPWPSSSSVSSLSLCAPEMSLPALPTSQQTHINHGFHDEAFGALRLIIILVSVVFLSKLALVPIVKKQVRNQLVTACPVRMLLKGEVLDSRPTNNLIMELEKTHNGGVGVGALQRCEPRVHGRVVPRGGLSKVEWCGQVLDAKDSFVMKSLDVMSIVEENKVSVNNVAEEMSMLRCPTPIMKKRMWIMETGPATEEHCGKQEHGDNHGETEHLTSNNAGSVIETHSSEEEHGDDHGEAEPLTSPDLSNQESSKRDSQYFK</sequence>
<feature type="domain" description="Rab-GAP TBC" evidence="3">
    <location>
        <begin position="141"/>
        <end position="368"/>
    </location>
</feature>
<feature type="compositionally biased region" description="Basic and acidic residues" evidence="1">
    <location>
        <begin position="1102"/>
        <end position="1111"/>
    </location>
</feature>
<evidence type="ECO:0000256" key="2">
    <source>
        <dbReference type="SAM" id="Phobius"/>
    </source>
</evidence>
<evidence type="ECO:0000256" key="1">
    <source>
        <dbReference type="SAM" id="MobiDB-lite"/>
    </source>
</evidence>
<dbReference type="FunFam" id="1.10.8.270:FF:000028">
    <property type="entry name" value="TBC domain containing protein"/>
    <property type="match status" value="1"/>
</dbReference>
<dbReference type="Gene3D" id="1.10.10.750">
    <property type="entry name" value="Ypt/Rab-GAP domain of gyp1p, domain 1"/>
    <property type="match status" value="1"/>
</dbReference>
<dbReference type="PROSITE" id="PS50086">
    <property type="entry name" value="TBC_RABGAP"/>
    <property type="match status" value="1"/>
</dbReference>
<feature type="compositionally biased region" description="Polar residues" evidence="1">
    <location>
        <begin position="50"/>
        <end position="63"/>
    </location>
</feature>
<gene>
    <name evidence="4" type="ORF">DARMORV10_A03P17170.1</name>
</gene>
<dbReference type="FunFam" id="1.10.10.750:FF:000007">
    <property type="entry name" value="TBC1 domain family member"/>
    <property type="match status" value="1"/>
</dbReference>
<protein>
    <submittedName>
        <fullName evidence="4">(rape) hypothetical protein</fullName>
    </submittedName>
</protein>
<feature type="compositionally biased region" description="Basic and acidic residues" evidence="1">
    <location>
        <begin position="1045"/>
        <end position="1063"/>
    </location>
</feature>
<dbReference type="PANTHER" id="PTHR33831:SF12">
    <property type="entry name" value="RAB-GAP TBC DOMAIN-CONTAINING PROTEIN"/>
    <property type="match status" value="1"/>
</dbReference>
<feature type="region of interest" description="Disordered" evidence="1">
    <location>
        <begin position="1045"/>
        <end position="1111"/>
    </location>
</feature>
<reference evidence="4" key="1">
    <citation type="submission" date="2021-01" db="EMBL/GenBank/DDBJ databases">
        <authorList>
            <consortium name="Genoscope - CEA"/>
            <person name="William W."/>
        </authorList>
    </citation>
    <scope>NUCLEOTIDE SEQUENCE</scope>
</reference>
<feature type="transmembrane region" description="Helical" evidence="2">
    <location>
        <begin position="891"/>
        <end position="912"/>
    </location>
</feature>
<evidence type="ECO:0000313" key="4">
    <source>
        <dbReference type="EMBL" id="CAF2122280.1"/>
    </source>
</evidence>
<dbReference type="Proteomes" id="UP001295469">
    <property type="component" value="Chromosome A03"/>
</dbReference>
<feature type="region of interest" description="Disordered" evidence="1">
    <location>
        <begin position="1"/>
        <end position="95"/>
    </location>
</feature>
<evidence type="ECO:0000259" key="3">
    <source>
        <dbReference type="PROSITE" id="PS50086"/>
    </source>
</evidence>
<feature type="compositionally biased region" description="Basic and acidic residues" evidence="1">
    <location>
        <begin position="1076"/>
        <end position="1089"/>
    </location>
</feature>
<name>A0A816V6Q7_BRANA</name>
<feature type="compositionally biased region" description="Basic and acidic residues" evidence="1">
    <location>
        <begin position="78"/>
        <end position="87"/>
    </location>
</feature>
<organism evidence="4">
    <name type="scientific">Brassica napus</name>
    <name type="common">Rape</name>
    <dbReference type="NCBI Taxonomy" id="3708"/>
    <lineage>
        <taxon>Eukaryota</taxon>
        <taxon>Viridiplantae</taxon>
        <taxon>Streptophyta</taxon>
        <taxon>Embryophyta</taxon>
        <taxon>Tracheophyta</taxon>
        <taxon>Spermatophyta</taxon>
        <taxon>Magnoliopsida</taxon>
        <taxon>eudicotyledons</taxon>
        <taxon>Gunneridae</taxon>
        <taxon>Pentapetalae</taxon>
        <taxon>rosids</taxon>
        <taxon>malvids</taxon>
        <taxon>Brassicales</taxon>
        <taxon>Brassicaceae</taxon>
        <taxon>Brassiceae</taxon>
        <taxon>Brassica</taxon>
    </lineage>
</organism>
<dbReference type="InterPro" id="IPR059003">
    <property type="entry name" value="At1g61900_C"/>
</dbReference>
<dbReference type="Pfam" id="PF19160">
    <property type="entry name" value="SPARK"/>
    <property type="match status" value="1"/>
</dbReference>
<keyword evidence="2" id="KW-1133">Transmembrane helix</keyword>
<proteinExistence type="predicted"/>
<dbReference type="EMBL" id="HG994357">
    <property type="protein sequence ID" value="CAF2122280.1"/>
    <property type="molecule type" value="Genomic_DNA"/>
</dbReference>
<dbReference type="InterPro" id="IPR000195">
    <property type="entry name" value="Rab-GAP-TBC_dom"/>
</dbReference>
<dbReference type="PANTHER" id="PTHR33831">
    <property type="entry name" value="GPI-ANCHORED PROTEIN"/>
    <property type="match status" value="1"/>
</dbReference>
<dbReference type="Gene3D" id="1.10.472.80">
    <property type="entry name" value="Ypt/Rab-GAP domain of gyp1p, domain 3"/>
    <property type="match status" value="1"/>
</dbReference>
<dbReference type="Pfam" id="PF00566">
    <property type="entry name" value="RabGAP-TBC"/>
    <property type="match status" value="1"/>
</dbReference>
<dbReference type="InterPro" id="IPR040336">
    <property type="entry name" value="At1g61900-like"/>
</dbReference>
<keyword evidence="2" id="KW-0812">Transmembrane</keyword>
<dbReference type="FunFam" id="1.10.472.80:FF:000041">
    <property type="entry name" value="TBC domain containing protein"/>
    <property type="match status" value="1"/>
</dbReference>
<feature type="compositionally biased region" description="Polar residues" evidence="1">
    <location>
        <begin position="17"/>
        <end position="26"/>
    </location>
</feature>
<dbReference type="SMART" id="SM00164">
    <property type="entry name" value="TBC"/>
    <property type="match status" value="1"/>
</dbReference>
<accession>A0A816V6Q7</accession>
<dbReference type="Pfam" id="PF26584">
    <property type="entry name" value="At1g61900"/>
    <property type="match status" value="1"/>
</dbReference>
<dbReference type="Gene3D" id="1.10.8.270">
    <property type="entry name" value="putative rabgap domain of human tbc1 domain family member 14 like domains"/>
    <property type="match status" value="1"/>
</dbReference>
<dbReference type="InterPro" id="IPR035969">
    <property type="entry name" value="Rab-GAP_TBC_sf"/>
</dbReference>
<dbReference type="AlphaFoldDB" id="A0A816V6Q7"/>
<dbReference type="InterPro" id="IPR043891">
    <property type="entry name" value="SPARK"/>
</dbReference>
<keyword evidence="2" id="KW-0472">Membrane</keyword>